<dbReference type="HOGENOM" id="CLU_013893_0_0_1"/>
<name>A0A0D1YM18_9EURO</name>
<feature type="region of interest" description="Disordered" evidence="1">
    <location>
        <begin position="480"/>
        <end position="513"/>
    </location>
</feature>
<gene>
    <name evidence="2" type="ORF">PV11_05892</name>
</gene>
<dbReference type="OrthoDB" id="5075616at2759"/>
<accession>A0A0D1YM18</accession>
<proteinExistence type="predicted"/>
<feature type="compositionally biased region" description="Low complexity" evidence="1">
    <location>
        <begin position="480"/>
        <end position="508"/>
    </location>
</feature>
<dbReference type="AlphaFoldDB" id="A0A0D1YM18"/>
<evidence type="ECO:0000256" key="1">
    <source>
        <dbReference type="SAM" id="MobiDB-lite"/>
    </source>
</evidence>
<organism evidence="2 3">
    <name type="scientific">Exophiala sideris</name>
    <dbReference type="NCBI Taxonomy" id="1016849"/>
    <lineage>
        <taxon>Eukaryota</taxon>
        <taxon>Fungi</taxon>
        <taxon>Dikarya</taxon>
        <taxon>Ascomycota</taxon>
        <taxon>Pezizomycotina</taxon>
        <taxon>Eurotiomycetes</taxon>
        <taxon>Chaetothyriomycetidae</taxon>
        <taxon>Chaetothyriales</taxon>
        <taxon>Herpotrichiellaceae</taxon>
        <taxon>Exophiala</taxon>
    </lineage>
</organism>
<protein>
    <recommendedName>
        <fullName evidence="4">Clr5 domain-containing protein</fullName>
    </recommendedName>
</protein>
<evidence type="ECO:0008006" key="4">
    <source>
        <dbReference type="Google" id="ProtNLM"/>
    </source>
</evidence>
<reference evidence="2 3" key="1">
    <citation type="submission" date="2015-01" db="EMBL/GenBank/DDBJ databases">
        <title>The Genome Sequence of Exophiala sideris CBS121828.</title>
        <authorList>
            <consortium name="The Broad Institute Genomics Platform"/>
            <person name="Cuomo C."/>
            <person name="de Hoog S."/>
            <person name="Gorbushina A."/>
            <person name="Stielow B."/>
            <person name="Teixiera M."/>
            <person name="Abouelleil A."/>
            <person name="Chapman S.B."/>
            <person name="Priest M."/>
            <person name="Young S.K."/>
            <person name="Wortman J."/>
            <person name="Nusbaum C."/>
            <person name="Birren B."/>
        </authorList>
    </citation>
    <scope>NUCLEOTIDE SEQUENCE [LARGE SCALE GENOMIC DNA]</scope>
    <source>
        <strain evidence="2 3">CBS 121828</strain>
    </source>
</reference>
<evidence type="ECO:0000313" key="3">
    <source>
        <dbReference type="Proteomes" id="UP000053599"/>
    </source>
</evidence>
<evidence type="ECO:0000313" key="2">
    <source>
        <dbReference type="EMBL" id="KIV83907.1"/>
    </source>
</evidence>
<sequence length="568" mass="63720">MRSAAHLLAQYLDRHLINQRTMSPGFRIRGEVVDHSEFLRYFRRKKISDPVKWVREQNDEFVLSEDVELITGTTTPESNSADGQDDEDVIQVDAEKNQHPEQEQPSCIPEVNNHLEQQQPCSVVETRQRSPDTYNPCTSTINRPATLLRPQTFHSLEHLTYSMSAYMSSYTTSARSLTHTEPAVHALTVHAMFASRMQDGISSLLTAASGQSQKASTSKAFTNFQKGFDMISRILSNDHPMSLSLMLTVICELVRHKHTAFESLMIQLLRYTAEMSSLALGRTHALTIFFSILLQQLVNFGLSTLANMILTSLRLATAHFSTHNPYDWKTLYLEERLCDGLYHSGTSFQSERSLMRARLLTDQERVYGLTARNVLWTLTNVADDALEEDRVDKAIAYFGQALERADASEGYGRAKTRFAALEGLGRCEVKKAQMAEMAAEVRAQAAVDHTATRDMQHVSDMLHSTSQTTTSCCNCSCHSSTSKSTSNGSSTQGTGQSTPTSSSSSKSQLNQREQHLRQALTYFRDAEKEASLWFEENSRRTARVRQKIEQVKDLLGLVDSMANGDSEV</sequence>
<dbReference type="Proteomes" id="UP000053599">
    <property type="component" value="Unassembled WGS sequence"/>
</dbReference>
<dbReference type="EMBL" id="KN846952">
    <property type="protein sequence ID" value="KIV83907.1"/>
    <property type="molecule type" value="Genomic_DNA"/>
</dbReference>